<dbReference type="OMA" id="ECYLSPP"/>
<proteinExistence type="predicted"/>
<dbReference type="AlphaFoldDB" id="A0A0D3C695"/>
<evidence type="ECO:0000313" key="2">
    <source>
        <dbReference type="EnsemblPlants" id="Bo4g195080.1"/>
    </source>
</evidence>
<dbReference type="STRING" id="109376.A0A0D3C695"/>
<feature type="region of interest" description="Disordered" evidence="1">
    <location>
        <begin position="225"/>
        <end position="248"/>
    </location>
</feature>
<dbReference type="KEGG" id="boe:106341174"/>
<sequence>MRCKRHTVDSSSTIGVCASCLRERLFSLAASEDNDHHHHVHSRTSPPPPPPPLVFPRSVSPYAAARNSDAGGGGDSLASYGGEGSKSSEKVFETNRSVKKKQTGLSRFSTLFGTDRSWFSMVLSPRSKTTTCYIEDLIAAESNHHQQRPRHSYCKGMSPANELESFDDSPGRARRTPATTGTPGRRKTAATTMGLCLSPLVRAKPNCSFGYTGYHPKSPVKPHISTATSFSANRSKKLADFGRADNRR</sequence>
<dbReference type="Proteomes" id="UP000032141">
    <property type="component" value="Chromosome C4"/>
</dbReference>
<feature type="compositionally biased region" description="Basic and acidic residues" evidence="1">
    <location>
        <begin position="237"/>
        <end position="248"/>
    </location>
</feature>
<dbReference type="GeneID" id="106341174"/>
<protein>
    <submittedName>
        <fullName evidence="2">Uncharacterized protein</fullName>
    </submittedName>
</protein>
<dbReference type="Gramene" id="Bo4g195080.1">
    <property type="protein sequence ID" value="Bo4g195080.1"/>
    <property type="gene ID" value="Bo4g195080"/>
</dbReference>
<accession>A0A0D3C695</accession>
<keyword evidence="3" id="KW-1185">Reference proteome</keyword>
<dbReference type="EnsemblPlants" id="Bo4g195080.1">
    <property type="protein sequence ID" value="Bo4g195080.1"/>
    <property type="gene ID" value="Bo4g195080"/>
</dbReference>
<name>A0A0D3C695_BRAOL</name>
<organism evidence="2 3">
    <name type="scientific">Brassica oleracea var. oleracea</name>
    <dbReference type="NCBI Taxonomy" id="109376"/>
    <lineage>
        <taxon>Eukaryota</taxon>
        <taxon>Viridiplantae</taxon>
        <taxon>Streptophyta</taxon>
        <taxon>Embryophyta</taxon>
        <taxon>Tracheophyta</taxon>
        <taxon>Spermatophyta</taxon>
        <taxon>Magnoliopsida</taxon>
        <taxon>eudicotyledons</taxon>
        <taxon>Gunneridae</taxon>
        <taxon>Pentapetalae</taxon>
        <taxon>rosids</taxon>
        <taxon>malvids</taxon>
        <taxon>Brassicales</taxon>
        <taxon>Brassicaceae</taxon>
        <taxon>Brassiceae</taxon>
        <taxon>Brassica</taxon>
    </lineage>
</organism>
<dbReference type="PANTHER" id="PTHR35486">
    <property type="entry name" value="EXPRESSED PROTEIN"/>
    <property type="match status" value="1"/>
</dbReference>
<dbReference type="OrthoDB" id="688025at2759"/>
<reference evidence="2 3" key="1">
    <citation type="journal article" date="2014" name="Genome Biol.">
        <title>Transcriptome and methylome profiling reveals relics of genome dominance in the mesopolyploid Brassica oleracea.</title>
        <authorList>
            <person name="Parkin I.A."/>
            <person name="Koh C."/>
            <person name="Tang H."/>
            <person name="Robinson S.J."/>
            <person name="Kagale S."/>
            <person name="Clarke W.E."/>
            <person name="Town C.D."/>
            <person name="Nixon J."/>
            <person name="Krishnakumar V."/>
            <person name="Bidwell S.L."/>
            <person name="Denoeud F."/>
            <person name="Belcram H."/>
            <person name="Links M.G."/>
            <person name="Just J."/>
            <person name="Clarke C."/>
            <person name="Bender T."/>
            <person name="Huebert T."/>
            <person name="Mason A.S."/>
            <person name="Pires J.C."/>
            <person name="Barker G."/>
            <person name="Moore J."/>
            <person name="Walley P.G."/>
            <person name="Manoli S."/>
            <person name="Batley J."/>
            <person name="Edwards D."/>
            <person name="Nelson M.N."/>
            <person name="Wang X."/>
            <person name="Paterson A.H."/>
            <person name="King G."/>
            <person name="Bancroft I."/>
            <person name="Chalhoub B."/>
            <person name="Sharpe A.G."/>
        </authorList>
    </citation>
    <scope>NUCLEOTIDE SEQUENCE</scope>
    <source>
        <strain evidence="2 3">cv. TO1000</strain>
    </source>
</reference>
<evidence type="ECO:0000256" key="1">
    <source>
        <dbReference type="SAM" id="MobiDB-lite"/>
    </source>
</evidence>
<dbReference type="HOGENOM" id="CLU_070434_0_0_1"/>
<feature type="region of interest" description="Disordered" evidence="1">
    <location>
        <begin position="36"/>
        <end position="95"/>
    </location>
</feature>
<dbReference type="RefSeq" id="XP_013635444.1">
    <property type="nucleotide sequence ID" value="XM_013779990.1"/>
</dbReference>
<dbReference type="PANTHER" id="PTHR35486:SF7">
    <property type="entry name" value="(RAPE) HYPOTHETICAL PROTEIN"/>
    <property type="match status" value="1"/>
</dbReference>
<reference evidence="2" key="2">
    <citation type="submission" date="2015-03" db="UniProtKB">
        <authorList>
            <consortium name="EnsemblPlants"/>
        </authorList>
    </citation>
    <scope>IDENTIFICATION</scope>
</reference>
<feature type="region of interest" description="Disordered" evidence="1">
    <location>
        <begin position="147"/>
        <end position="189"/>
    </location>
</feature>
<feature type="compositionally biased region" description="Pro residues" evidence="1">
    <location>
        <begin position="45"/>
        <end position="54"/>
    </location>
</feature>
<dbReference type="eggNOG" id="ENOG502RP0M">
    <property type="taxonomic scope" value="Eukaryota"/>
</dbReference>
<evidence type="ECO:0000313" key="3">
    <source>
        <dbReference type="Proteomes" id="UP000032141"/>
    </source>
</evidence>